<keyword evidence="1" id="KW-1133">Transmembrane helix</keyword>
<keyword evidence="3" id="KW-1185">Reference proteome</keyword>
<dbReference type="Proteomes" id="UP000503580">
    <property type="component" value="Chromosome"/>
</dbReference>
<keyword evidence="1" id="KW-0472">Membrane</keyword>
<evidence type="ECO:0000256" key="1">
    <source>
        <dbReference type="SAM" id="Phobius"/>
    </source>
</evidence>
<dbReference type="KEGG" id="kgn:GY169_13820"/>
<organism evidence="2 3">
    <name type="scientific">Kluyvera genomosp. 3</name>
    <dbReference type="NCBI Taxonomy" id="2774055"/>
    <lineage>
        <taxon>Bacteria</taxon>
        <taxon>Pseudomonadati</taxon>
        <taxon>Pseudomonadota</taxon>
        <taxon>Gammaproteobacteria</taxon>
        <taxon>Enterobacterales</taxon>
        <taxon>Enterobacteriaceae</taxon>
        <taxon>Kluyvera</taxon>
    </lineage>
</organism>
<accession>A0A6G9RND9</accession>
<evidence type="ECO:0000313" key="3">
    <source>
        <dbReference type="Proteomes" id="UP000503580"/>
    </source>
</evidence>
<keyword evidence="1" id="KW-0812">Transmembrane</keyword>
<gene>
    <name evidence="2" type="ORF">GY169_13820</name>
</gene>
<dbReference type="RefSeq" id="WP_167576105.1">
    <property type="nucleotide sequence ID" value="NZ_CP050321.1"/>
</dbReference>
<dbReference type="AlphaFoldDB" id="A0A6G9RND9"/>
<reference evidence="2 3" key="1">
    <citation type="submission" date="2020-02" db="EMBL/GenBank/DDBJ databases">
        <title>Whole genome PO2S7.</title>
        <authorList>
            <person name="Singha K.M."/>
        </authorList>
    </citation>
    <scope>NUCLEOTIDE SEQUENCE [LARGE SCALE GENOMIC DNA]</scope>
    <source>
        <strain evidence="2 3">PO2S7</strain>
    </source>
</reference>
<name>A0A6G9RND9_9ENTR</name>
<evidence type="ECO:0000313" key="2">
    <source>
        <dbReference type="EMBL" id="QIR27813.1"/>
    </source>
</evidence>
<dbReference type="EMBL" id="CP050321">
    <property type="protein sequence ID" value="QIR27813.1"/>
    <property type="molecule type" value="Genomic_DNA"/>
</dbReference>
<protein>
    <submittedName>
        <fullName evidence="2">Uncharacterized protein</fullName>
    </submittedName>
</protein>
<sequence>MKKKHLLAYSAGTGVLIIFMALGYWYSQHNLSFTCSSSTASFYSNEGEQPFVNFTQNISFNHFGKASVYLSGDLHTQDGQKYPMNRSVFYRYVRIGTSDYRLQVTGEVRSGNDRVPADLDNQYLMPVLEGVSRIFGIRQLPTGDMVISNNAGPYLICAVH</sequence>
<feature type="transmembrane region" description="Helical" evidence="1">
    <location>
        <begin position="7"/>
        <end position="26"/>
    </location>
</feature>
<proteinExistence type="predicted"/>